<reference evidence="1" key="2">
    <citation type="submission" date="2013-10" db="EMBL/GenBank/DDBJ databases">
        <authorList>
            <person name="Aslett M."/>
        </authorList>
    </citation>
    <scope>NUCLEOTIDE SEQUENCE [LARGE SCALE GENOMIC DNA]</scope>
    <source>
        <strain evidence="1">Houghton</strain>
    </source>
</reference>
<evidence type="ECO:0000313" key="1">
    <source>
        <dbReference type="EMBL" id="CDJ64927.1"/>
    </source>
</evidence>
<proteinExistence type="predicted"/>
<dbReference type="VEuPathDB" id="ToxoDB:ENH_00085360"/>
<name>U6ML00_9EIME</name>
<dbReference type="GeneID" id="25478663"/>
<dbReference type="RefSeq" id="XP_013433394.1">
    <property type="nucleotide sequence ID" value="XM_013577940.1"/>
</dbReference>
<protein>
    <submittedName>
        <fullName evidence="1">Uncharacterized protein</fullName>
    </submittedName>
</protein>
<dbReference type="EMBL" id="HG723037">
    <property type="protein sequence ID" value="CDJ64927.1"/>
    <property type="molecule type" value="Genomic_DNA"/>
</dbReference>
<accession>U6ML00</accession>
<evidence type="ECO:0000313" key="2">
    <source>
        <dbReference type="Proteomes" id="UP000030754"/>
    </source>
</evidence>
<keyword evidence="2" id="KW-1185">Reference proteome</keyword>
<dbReference type="Proteomes" id="UP000030754">
    <property type="component" value="Unassembled WGS sequence"/>
</dbReference>
<dbReference type="OrthoDB" id="346960at2759"/>
<gene>
    <name evidence="1" type="ORF">ENH_00085360</name>
</gene>
<organism evidence="1 2">
    <name type="scientific">Eimeria necatrix</name>
    <dbReference type="NCBI Taxonomy" id="51315"/>
    <lineage>
        <taxon>Eukaryota</taxon>
        <taxon>Sar</taxon>
        <taxon>Alveolata</taxon>
        <taxon>Apicomplexa</taxon>
        <taxon>Conoidasida</taxon>
        <taxon>Coccidia</taxon>
        <taxon>Eucoccidiorida</taxon>
        <taxon>Eimeriorina</taxon>
        <taxon>Eimeriidae</taxon>
        <taxon>Eimeria</taxon>
    </lineage>
</organism>
<sequence>MLYARSEKHILAHIMRSVYSHFRGPACLRMAKRLDGMVRLLLRNNSKARALEPILVFSLLQGNVASAAKFRGEASSSLPEEPHSDGLQHADSSQMLTDASPSAGIYDPFLLINYFDLAKSADTPQMKKLNRLLQKPADARKVGNKLFGNSLGDPAMHERIAGIAEAVGDNADILRRVVEQIGQISINSAEAVSILIPQLPNIADLVRGASFFAFESVFKQHGETAAVRCPALAAQAIIPC</sequence>
<reference evidence="1" key="1">
    <citation type="submission" date="2013-10" db="EMBL/GenBank/DDBJ databases">
        <title>Genomic analysis of the causative agents of coccidiosis in chickens.</title>
        <authorList>
            <person name="Reid A.J."/>
            <person name="Blake D."/>
            <person name="Billington K."/>
            <person name="Browne H."/>
            <person name="Dunn M."/>
            <person name="Hung S."/>
            <person name="Kawahara F."/>
            <person name="Miranda-Saavedra D."/>
            <person name="Mourier T."/>
            <person name="Nagra H."/>
            <person name="Otto T.D."/>
            <person name="Rawlings N."/>
            <person name="Sanchez A."/>
            <person name="Sanders M."/>
            <person name="Subramaniam C."/>
            <person name="Tay Y."/>
            <person name="Dear P."/>
            <person name="Doerig C."/>
            <person name="Gruber A."/>
            <person name="Parkinson J."/>
            <person name="Shirley M."/>
            <person name="Wan K.L."/>
            <person name="Berriman M."/>
            <person name="Tomley F."/>
            <person name="Pain A."/>
        </authorList>
    </citation>
    <scope>NUCLEOTIDE SEQUENCE [LARGE SCALE GENOMIC DNA]</scope>
    <source>
        <strain evidence="1">Houghton</strain>
    </source>
</reference>
<dbReference type="AlphaFoldDB" id="U6ML00"/>